<dbReference type="Proteomes" id="UP001175001">
    <property type="component" value="Unassembled WGS sequence"/>
</dbReference>
<dbReference type="EMBL" id="JAUJDW010000039">
    <property type="protein sequence ID" value="KAK0650194.1"/>
    <property type="molecule type" value="Genomic_DNA"/>
</dbReference>
<feature type="signal peptide" evidence="10">
    <location>
        <begin position="1"/>
        <end position="28"/>
    </location>
</feature>
<comment type="caution">
    <text evidence="11">The sequence shown here is derived from an EMBL/GenBank/DDBJ whole genome shotgun (WGS) entry which is preliminary data.</text>
</comment>
<gene>
    <name evidence="11" type="primary">rgxB_0</name>
    <name evidence="11" type="ORF">DIS24_g7093</name>
</gene>
<dbReference type="GO" id="GO:0005576">
    <property type="term" value="C:extracellular region"/>
    <property type="evidence" value="ECO:0007669"/>
    <property type="project" value="UniProtKB-SubCell"/>
</dbReference>
<evidence type="ECO:0000256" key="6">
    <source>
        <dbReference type="ARBA" id="ARBA00023180"/>
    </source>
</evidence>
<sequence>MFANRSLAFVSRACVFLFALLVLGNNLAADKSSVGSLTIRNDRKECTVQPGGSNATDDAVAIRAAFDECGHGGKVVFLNETYYVNSVLNTSGLEDVDIELHGTLLWSTDVDYWLNNSLPMGYQNHTTAWIFGGRGVRFQGFGYGTFDGNGQVWYDFAGSVSNYPHRPHQLTIWETYDSVFEGLRFVQSQMWTMTVKNSENVLLQDIYVNNTSENDSSARNTDGADTIYAKNITFNRWHIVNGDDGIAIKANSSEIYIYDTIFEDGQSLAIGSIGQFLNWYEFIENVYARNITLINTRWAIYLKTWTGVQKGYPPNGGGGGLGYMRNITMESVTHVRTRGLFQITQCTSYNDESGDCDTSRFHIGPGITFRNHTGTTTATEAADLQCSADADGCDGVEISGIDVTIVGSNGTVVDGYECSNVVEPTVGFVCDDEGEDDGDQ</sequence>
<keyword evidence="5 9" id="KW-0378">Hydrolase</keyword>
<keyword evidence="7 9" id="KW-0326">Glycosidase</keyword>
<evidence type="ECO:0000256" key="10">
    <source>
        <dbReference type="SAM" id="SignalP"/>
    </source>
</evidence>
<dbReference type="SUPFAM" id="SSF51126">
    <property type="entry name" value="Pectin lyase-like"/>
    <property type="match status" value="1"/>
</dbReference>
<proteinExistence type="inferred from homology"/>
<dbReference type="Gene3D" id="2.160.20.10">
    <property type="entry name" value="Single-stranded right-handed beta-helix, Pectin lyase-like"/>
    <property type="match status" value="1"/>
</dbReference>
<keyword evidence="8" id="KW-0961">Cell wall biogenesis/degradation</keyword>
<evidence type="ECO:0000256" key="1">
    <source>
        <dbReference type="ARBA" id="ARBA00004613"/>
    </source>
</evidence>
<dbReference type="InterPro" id="IPR011050">
    <property type="entry name" value="Pectin_lyase_fold/virulence"/>
</dbReference>
<evidence type="ECO:0000313" key="11">
    <source>
        <dbReference type="EMBL" id="KAK0650194.1"/>
    </source>
</evidence>
<dbReference type="GO" id="GO:0005975">
    <property type="term" value="P:carbohydrate metabolic process"/>
    <property type="evidence" value="ECO:0007669"/>
    <property type="project" value="InterPro"/>
</dbReference>
<dbReference type="InterPro" id="IPR000743">
    <property type="entry name" value="Glyco_hydro_28"/>
</dbReference>
<dbReference type="GO" id="GO:0071555">
    <property type="term" value="P:cell wall organization"/>
    <property type="evidence" value="ECO:0007669"/>
    <property type="project" value="UniProtKB-KW"/>
</dbReference>
<feature type="chain" id="PRO_5041202273" evidence="10">
    <location>
        <begin position="29"/>
        <end position="440"/>
    </location>
</feature>
<keyword evidence="3" id="KW-0964">Secreted</keyword>
<evidence type="ECO:0000256" key="9">
    <source>
        <dbReference type="RuleBase" id="RU361169"/>
    </source>
</evidence>
<evidence type="ECO:0000256" key="5">
    <source>
        <dbReference type="ARBA" id="ARBA00022801"/>
    </source>
</evidence>
<evidence type="ECO:0000313" key="12">
    <source>
        <dbReference type="Proteomes" id="UP001175001"/>
    </source>
</evidence>
<dbReference type="GO" id="GO:0004650">
    <property type="term" value="F:polygalacturonase activity"/>
    <property type="evidence" value="ECO:0007669"/>
    <property type="project" value="InterPro"/>
</dbReference>
<dbReference type="AlphaFoldDB" id="A0AA40CV33"/>
<comment type="similarity">
    <text evidence="2 9">Belongs to the glycosyl hydrolase 28 family.</text>
</comment>
<dbReference type="PANTHER" id="PTHR31736">
    <property type="match status" value="1"/>
</dbReference>
<keyword evidence="6" id="KW-0325">Glycoprotein</keyword>
<evidence type="ECO:0000256" key="2">
    <source>
        <dbReference type="ARBA" id="ARBA00008834"/>
    </source>
</evidence>
<dbReference type="InterPro" id="IPR012334">
    <property type="entry name" value="Pectin_lyas_fold"/>
</dbReference>
<keyword evidence="12" id="KW-1185">Reference proteome</keyword>
<evidence type="ECO:0000256" key="8">
    <source>
        <dbReference type="ARBA" id="ARBA00023316"/>
    </source>
</evidence>
<keyword evidence="4 10" id="KW-0732">Signal</keyword>
<name>A0AA40CV33_9PEZI</name>
<evidence type="ECO:0000256" key="4">
    <source>
        <dbReference type="ARBA" id="ARBA00022729"/>
    </source>
</evidence>
<organism evidence="11 12">
    <name type="scientific">Lasiodiplodia hormozganensis</name>
    <dbReference type="NCBI Taxonomy" id="869390"/>
    <lineage>
        <taxon>Eukaryota</taxon>
        <taxon>Fungi</taxon>
        <taxon>Dikarya</taxon>
        <taxon>Ascomycota</taxon>
        <taxon>Pezizomycotina</taxon>
        <taxon>Dothideomycetes</taxon>
        <taxon>Dothideomycetes incertae sedis</taxon>
        <taxon>Botryosphaeriales</taxon>
        <taxon>Botryosphaeriaceae</taxon>
        <taxon>Lasiodiplodia</taxon>
    </lineage>
</organism>
<accession>A0AA40CV33</accession>
<reference evidence="11" key="1">
    <citation type="submission" date="2023-06" db="EMBL/GenBank/DDBJ databases">
        <title>Multi-omics analyses reveal the molecular pathogenesis toolkit of Lasiodiplodia hormozganensis, a cross-kingdom pathogen.</title>
        <authorList>
            <person name="Felix C."/>
            <person name="Meneses R."/>
            <person name="Goncalves M.F.M."/>
            <person name="Tilleman L."/>
            <person name="Duarte A.S."/>
            <person name="Jorrin-Novo J.V."/>
            <person name="Van De Peer Y."/>
            <person name="Deforce D."/>
            <person name="Van Nieuwerburgh F."/>
            <person name="Esteves A.C."/>
            <person name="Alves A."/>
        </authorList>
    </citation>
    <scope>NUCLEOTIDE SEQUENCE</scope>
    <source>
        <strain evidence="11">CBS 339.90</strain>
    </source>
</reference>
<protein>
    <submittedName>
        <fullName evidence="11">Alpha-L-rhamnosidase rgxB</fullName>
    </submittedName>
</protein>
<evidence type="ECO:0000256" key="3">
    <source>
        <dbReference type="ARBA" id="ARBA00022525"/>
    </source>
</evidence>
<comment type="subcellular location">
    <subcellularLocation>
        <location evidence="1">Secreted</location>
    </subcellularLocation>
</comment>
<evidence type="ECO:0000256" key="7">
    <source>
        <dbReference type="ARBA" id="ARBA00023295"/>
    </source>
</evidence>
<dbReference type="Pfam" id="PF00295">
    <property type="entry name" value="Glyco_hydro_28"/>
    <property type="match status" value="1"/>
</dbReference>
<dbReference type="PANTHER" id="PTHR31736:SF8">
    <property type="entry name" value="PUTATIVE (AFU_ORTHOLOGUE AFUA_7G06410)-RELATED"/>
    <property type="match status" value="1"/>
</dbReference>